<evidence type="ECO:0000256" key="2">
    <source>
        <dbReference type="ARBA" id="ARBA00022670"/>
    </source>
</evidence>
<dbReference type="Pfam" id="PF00877">
    <property type="entry name" value="NLPC_P60"/>
    <property type="match status" value="1"/>
</dbReference>
<name>A0ABR5IAK2_9ACTN</name>
<accession>A0ABR5IAK2</accession>
<keyword evidence="4" id="KW-0788">Thiol protease</keyword>
<dbReference type="GO" id="GO:0016787">
    <property type="term" value="F:hydrolase activity"/>
    <property type="evidence" value="ECO:0007669"/>
    <property type="project" value="UniProtKB-KW"/>
</dbReference>
<feature type="domain" description="NlpC/P60" evidence="6">
    <location>
        <begin position="203"/>
        <end position="316"/>
    </location>
</feature>
<evidence type="ECO:0000256" key="3">
    <source>
        <dbReference type="ARBA" id="ARBA00022801"/>
    </source>
</evidence>
<proteinExistence type="inferred from homology"/>
<dbReference type="Gene3D" id="3.90.1720.10">
    <property type="entry name" value="endopeptidase domain like (from Nostoc punctiforme)"/>
    <property type="match status" value="1"/>
</dbReference>
<comment type="similarity">
    <text evidence="1">Belongs to the peptidase C40 family.</text>
</comment>
<keyword evidence="2" id="KW-0645">Protease</keyword>
<dbReference type="InterPro" id="IPR000064">
    <property type="entry name" value="NLP_P60_dom"/>
</dbReference>
<dbReference type="PANTHER" id="PTHR47359">
    <property type="entry name" value="PEPTIDOGLYCAN DL-ENDOPEPTIDASE CWLO"/>
    <property type="match status" value="1"/>
</dbReference>
<reference evidence="7 8" key="1">
    <citation type="submission" date="2015-05" db="EMBL/GenBank/DDBJ databases">
        <title>Draft genome sequence of the bacterium Gordonia jacobaea a new member of the Gordonia genus.</title>
        <authorList>
            <person name="Jimenez-Galisteo G."/>
            <person name="Dominguez A."/>
            <person name="Munoz E."/>
            <person name="Vinas M."/>
        </authorList>
    </citation>
    <scope>NUCLEOTIDE SEQUENCE [LARGE SCALE GENOMIC DNA]</scope>
    <source>
        <strain evidence="8">mv1</strain>
    </source>
</reference>
<comment type="caution">
    <text evidence="7">The sequence shown here is derived from an EMBL/GenBank/DDBJ whole genome shotgun (WGS) entry which is preliminary data.</text>
</comment>
<evidence type="ECO:0000256" key="5">
    <source>
        <dbReference type="SAM" id="MobiDB-lite"/>
    </source>
</evidence>
<dbReference type="InterPro" id="IPR038765">
    <property type="entry name" value="Papain-like_cys_pep_sf"/>
</dbReference>
<feature type="compositionally biased region" description="Basic and acidic residues" evidence="5">
    <location>
        <begin position="157"/>
        <end position="169"/>
    </location>
</feature>
<organism evidence="7 8">
    <name type="scientific">Gordonia jacobaea</name>
    <dbReference type="NCBI Taxonomy" id="122202"/>
    <lineage>
        <taxon>Bacteria</taxon>
        <taxon>Bacillati</taxon>
        <taxon>Actinomycetota</taxon>
        <taxon>Actinomycetes</taxon>
        <taxon>Mycobacteriales</taxon>
        <taxon>Gordoniaceae</taxon>
        <taxon>Gordonia</taxon>
    </lineage>
</organism>
<evidence type="ECO:0000313" key="8">
    <source>
        <dbReference type="Proteomes" id="UP000037247"/>
    </source>
</evidence>
<evidence type="ECO:0000256" key="1">
    <source>
        <dbReference type="ARBA" id="ARBA00007074"/>
    </source>
</evidence>
<dbReference type="Proteomes" id="UP000037247">
    <property type="component" value="Unassembled WGS sequence"/>
</dbReference>
<dbReference type="PANTHER" id="PTHR47359:SF3">
    <property type="entry name" value="NLP_P60 DOMAIN-CONTAINING PROTEIN-RELATED"/>
    <property type="match status" value="1"/>
</dbReference>
<sequence length="316" mass="32720">MITVDILIAPLRILVTALGTGVLPAENPATMIRSASTDLDEVRRTSAAATSAVQNEWRGIGSGGAAAAADRTARTSTTVDDDGQQIATLVETASARIELAARQLRELVDSFERAATAMGPALSTPAGLAAIVPVAVDHVQRGLSIVSRAQTDLADDTRTMSELGRHEAPAEAGSQPVANTASSPTGKGVAVTLPDGSVAYAPNERAAAAVRAALSQQGVPYVWGGTTPDGFDCSGFTQWAYRQAGVELPRLAQEQDTAGMAVTQDQLMPGDLAVWDGHVAMYIGNDQLVEAGDPVGVSPLRTTNAGQGFQGFFRPK</sequence>
<protein>
    <submittedName>
        <fullName evidence="7">Hydrolase Nlp/P60</fullName>
    </submittedName>
</protein>
<dbReference type="InterPro" id="IPR051794">
    <property type="entry name" value="PG_Endopeptidase_C40"/>
</dbReference>
<evidence type="ECO:0000256" key="4">
    <source>
        <dbReference type="ARBA" id="ARBA00022807"/>
    </source>
</evidence>
<keyword evidence="8" id="KW-1185">Reference proteome</keyword>
<evidence type="ECO:0000313" key="7">
    <source>
        <dbReference type="EMBL" id="KNA90627.1"/>
    </source>
</evidence>
<dbReference type="RefSeq" id="WP_049699565.1">
    <property type="nucleotide sequence ID" value="NZ_JAQDQF010000006.1"/>
</dbReference>
<feature type="region of interest" description="Disordered" evidence="5">
    <location>
        <begin position="157"/>
        <end position="187"/>
    </location>
</feature>
<gene>
    <name evidence="7" type="ORF">ABW18_13815</name>
</gene>
<dbReference type="EMBL" id="LDTZ01000018">
    <property type="protein sequence ID" value="KNA90627.1"/>
    <property type="molecule type" value="Genomic_DNA"/>
</dbReference>
<dbReference type="SUPFAM" id="SSF54001">
    <property type="entry name" value="Cysteine proteinases"/>
    <property type="match status" value="1"/>
</dbReference>
<evidence type="ECO:0000259" key="6">
    <source>
        <dbReference type="PROSITE" id="PS51935"/>
    </source>
</evidence>
<feature type="compositionally biased region" description="Polar residues" evidence="5">
    <location>
        <begin position="176"/>
        <end position="185"/>
    </location>
</feature>
<dbReference type="PROSITE" id="PS51935">
    <property type="entry name" value="NLPC_P60"/>
    <property type="match status" value="1"/>
</dbReference>
<keyword evidence="3 7" id="KW-0378">Hydrolase</keyword>